<name>A0A9Q3E3C9_9BASI</name>
<dbReference type="Proteomes" id="UP000765509">
    <property type="component" value="Unassembled WGS sequence"/>
</dbReference>
<dbReference type="AlphaFoldDB" id="A0A9Q3E3C9"/>
<evidence type="ECO:0000313" key="2">
    <source>
        <dbReference type="EMBL" id="MBW0510572.1"/>
    </source>
</evidence>
<evidence type="ECO:0000256" key="1">
    <source>
        <dbReference type="SAM" id="MobiDB-lite"/>
    </source>
</evidence>
<proteinExistence type="predicted"/>
<dbReference type="EMBL" id="AVOT02021643">
    <property type="protein sequence ID" value="MBW0510572.1"/>
    <property type="molecule type" value="Genomic_DNA"/>
</dbReference>
<feature type="region of interest" description="Disordered" evidence="1">
    <location>
        <begin position="1"/>
        <end position="24"/>
    </location>
</feature>
<evidence type="ECO:0000313" key="3">
    <source>
        <dbReference type="Proteomes" id="UP000765509"/>
    </source>
</evidence>
<accession>A0A9Q3E3C9</accession>
<sequence>MLSMLTRPHPPPDRTPTLPPHLRPHQSLLFRTPASSSPWLTILMLLQGPQVMPPTPPSPPLMPPCTCPTCLQHCLPSLCLQCPPDMPPMLVEFLPNMNLTLLTILTLV</sequence>
<protein>
    <submittedName>
        <fullName evidence="2">Uncharacterized protein</fullName>
    </submittedName>
</protein>
<organism evidence="2 3">
    <name type="scientific">Austropuccinia psidii MF-1</name>
    <dbReference type="NCBI Taxonomy" id="1389203"/>
    <lineage>
        <taxon>Eukaryota</taxon>
        <taxon>Fungi</taxon>
        <taxon>Dikarya</taxon>
        <taxon>Basidiomycota</taxon>
        <taxon>Pucciniomycotina</taxon>
        <taxon>Pucciniomycetes</taxon>
        <taxon>Pucciniales</taxon>
        <taxon>Sphaerophragmiaceae</taxon>
        <taxon>Austropuccinia</taxon>
    </lineage>
</organism>
<reference evidence="2" key="1">
    <citation type="submission" date="2021-03" db="EMBL/GenBank/DDBJ databases">
        <title>Draft genome sequence of rust myrtle Austropuccinia psidii MF-1, a brazilian biotype.</title>
        <authorList>
            <person name="Quecine M.C."/>
            <person name="Pachon D.M.R."/>
            <person name="Bonatelli M.L."/>
            <person name="Correr F.H."/>
            <person name="Franceschini L.M."/>
            <person name="Leite T.F."/>
            <person name="Margarido G.R.A."/>
            <person name="Almeida C.A."/>
            <person name="Ferrarezi J.A."/>
            <person name="Labate C.A."/>
        </authorList>
    </citation>
    <scope>NUCLEOTIDE SEQUENCE</scope>
    <source>
        <strain evidence="2">MF-1</strain>
    </source>
</reference>
<keyword evidence="3" id="KW-1185">Reference proteome</keyword>
<comment type="caution">
    <text evidence="2">The sequence shown here is derived from an EMBL/GenBank/DDBJ whole genome shotgun (WGS) entry which is preliminary data.</text>
</comment>
<gene>
    <name evidence="2" type="ORF">O181_050287</name>
</gene>